<evidence type="ECO:0000313" key="2">
    <source>
        <dbReference type="Proteomes" id="UP000046947"/>
    </source>
</evidence>
<dbReference type="AlphaFoldDB" id="A0A654ZFM8"/>
<protein>
    <submittedName>
        <fullName evidence="1">CDP-diacylglycerol--glycerol-3-phosphate 3-phosphatidyltransferase</fullName>
        <ecNumber evidence="1">2.7.8.5</ecNumber>
    </submittedName>
</protein>
<evidence type="ECO:0000313" key="1">
    <source>
        <dbReference type="EMBL" id="CFE91855.1"/>
    </source>
</evidence>
<sequence length="84" mass="9413">MTYVGKAATFGFMVGFPTILLGQCDPLWSHVLLACGWAFLIWGMYAYLWAFVLYAVQMTMVVRQMPKLKGRAHRPAAQNAGERG</sequence>
<reference evidence="1 2" key="1">
    <citation type="submission" date="2015-03" db="EMBL/GenBank/DDBJ databases">
        <authorList>
            <consortium name="Pathogen Informatics"/>
        </authorList>
    </citation>
    <scope>NUCLEOTIDE SEQUENCE [LARGE SCALE GENOMIC DNA]</scope>
    <source>
        <strain evidence="1 2">H09601792</strain>
    </source>
</reference>
<accession>A0A654ZFM8</accession>
<organism evidence="1 2">
    <name type="scientific">Mycobacterium tuberculosis</name>
    <dbReference type="NCBI Taxonomy" id="1773"/>
    <lineage>
        <taxon>Bacteria</taxon>
        <taxon>Bacillati</taxon>
        <taxon>Actinomycetota</taxon>
        <taxon>Actinomycetes</taxon>
        <taxon>Mycobacteriales</taxon>
        <taxon>Mycobacteriaceae</taxon>
        <taxon>Mycobacterium</taxon>
        <taxon>Mycobacterium tuberculosis complex</taxon>
    </lineage>
</organism>
<name>A0A654ZFM8_MYCTX</name>
<proteinExistence type="predicted"/>
<gene>
    <name evidence="1" type="primary">pgsA2</name>
    <name evidence="1" type="ORF">ERS007688_04762</name>
</gene>
<keyword evidence="1" id="KW-0808">Transferase</keyword>
<dbReference type="EMBL" id="CFOH01001814">
    <property type="protein sequence ID" value="CFE91855.1"/>
    <property type="molecule type" value="Genomic_DNA"/>
</dbReference>
<dbReference type="GO" id="GO:0008444">
    <property type="term" value="F:CDP-diacylglycerol-glycerol-3-phosphate 3-phosphatidyltransferase activity"/>
    <property type="evidence" value="ECO:0007669"/>
    <property type="project" value="UniProtKB-EC"/>
</dbReference>
<dbReference type="Proteomes" id="UP000046947">
    <property type="component" value="Unassembled WGS sequence"/>
</dbReference>
<dbReference type="EC" id="2.7.8.5" evidence="1"/>